<dbReference type="PANTHER" id="PTHR34039:SF1">
    <property type="entry name" value="UPF0102 PROTEIN YRAN"/>
    <property type="match status" value="1"/>
</dbReference>
<name>A0ABY7WF93_9SPHI</name>
<evidence type="ECO:0000313" key="4">
    <source>
        <dbReference type="Proteomes" id="UP001221558"/>
    </source>
</evidence>
<dbReference type="CDD" id="cd20736">
    <property type="entry name" value="PoNe_Nuclease"/>
    <property type="match status" value="1"/>
</dbReference>
<comment type="similarity">
    <text evidence="1 2">Belongs to the UPF0102 family.</text>
</comment>
<dbReference type="InterPro" id="IPR011335">
    <property type="entry name" value="Restrct_endonuc-II-like"/>
</dbReference>
<gene>
    <name evidence="3" type="ORF">PQ465_18630</name>
</gene>
<dbReference type="PANTHER" id="PTHR34039">
    <property type="entry name" value="UPF0102 PROTEIN YRAN"/>
    <property type="match status" value="1"/>
</dbReference>
<dbReference type="EMBL" id="CP117880">
    <property type="protein sequence ID" value="WDF68299.1"/>
    <property type="molecule type" value="Genomic_DNA"/>
</dbReference>
<dbReference type="SUPFAM" id="SSF52980">
    <property type="entry name" value="Restriction endonuclease-like"/>
    <property type="match status" value="1"/>
</dbReference>
<protein>
    <recommendedName>
        <fullName evidence="2">UPF0102 protein PQ465_18630</fullName>
    </recommendedName>
</protein>
<keyword evidence="4" id="KW-1185">Reference proteome</keyword>
<sequence>MAKHLDSGKRGEQLAVKFLAQRGYDIITLNWRHKYGEIDIIARDKDTLVFIEVKARSSSSFGEPDSFVDSRKQALLIRAADAYLDISGYEGEIRFDIVAVYLHKNDHIELIKDAFWSN</sequence>
<dbReference type="NCBIfam" id="TIGR00252">
    <property type="entry name" value="YraN family protein"/>
    <property type="match status" value="1"/>
</dbReference>
<proteinExistence type="inferred from homology"/>
<dbReference type="HAMAP" id="MF_00048">
    <property type="entry name" value="UPF0102"/>
    <property type="match status" value="1"/>
</dbReference>
<evidence type="ECO:0000256" key="2">
    <source>
        <dbReference type="HAMAP-Rule" id="MF_00048"/>
    </source>
</evidence>
<dbReference type="InterPro" id="IPR003509">
    <property type="entry name" value="UPF0102_YraN-like"/>
</dbReference>
<dbReference type="Proteomes" id="UP001221558">
    <property type="component" value="Chromosome"/>
</dbReference>
<dbReference type="InterPro" id="IPR011856">
    <property type="entry name" value="tRNA_endonuc-like_dom_sf"/>
</dbReference>
<evidence type="ECO:0000313" key="3">
    <source>
        <dbReference type="EMBL" id="WDF68299.1"/>
    </source>
</evidence>
<dbReference type="RefSeq" id="WP_274267032.1">
    <property type="nucleotide sequence ID" value="NZ_CP117880.1"/>
</dbReference>
<dbReference type="NCBIfam" id="NF009150">
    <property type="entry name" value="PRK12497.1-3"/>
    <property type="match status" value="1"/>
</dbReference>
<evidence type="ECO:0000256" key="1">
    <source>
        <dbReference type="ARBA" id="ARBA00006738"/>
    </source>
</evidence>
<accession>A0ABY7WF93</accession>
<reference evidence="3 4" key="1">
    <citation type="submission" date="2023-02" db="EMBL/GenBank/DDBJ databases">
        <title>Genome sequence of Sphingobacterium sp. KACC 22765.</title>
        <authorList>
            <person name="Kim S."/>
            <person name="Heo J."/>
            <person name="Kwon S.-W."/>
        </authorList>
    </citation>
    <scope>NUCLEOTIDE SEQUENCE [LARGE SCALE GENOMIC DNA]</scope>
    <source>
        <strain evidence="3 4">KACC 22765</strain>
    </source>
</reference>
<dbReference type="Pfam" id="PF02021">
    <property type="entry name" value="UPF0102"/>
    <property type="match status" value="1"/>
</dbReference>
<organism evidence="3 4">
    <name type="scientific">Sphingobacterium oryzagri</name>
    <dbReference type="NCBI Taxonomy" id="3025669"/>
    <lineage>
        <taxon>Bacteria</taxon>
        <taxon>Pseudomonadati</taxon>
        <taxon>Bacteroidota</taxon>
        <taxon>Sphingobacteriia</taxon>
        <taxon>Sphingobacteriales</taxon>
        <taxon>Sphingobacteriaceae</taxon>
        <taxon>Sphingobacterium</taxon>
    </lineage>
</organism>
<dbReference type="Gene3D" id="3.40.1350.10">
    <property type="match status" value="1"/>
</dbReference>